<dbReference type="InterPro" id="IPR040097">
    <property type="entry name" value="FAAL/FAAC"/>
</dbReference>
<keyword evidence="3" id="KW-0597">Phosphoprotein</keyword>
<dbReference type="EMBL" id="PVZC01000007">
    <property type="protein sequence ID" value="PRX96531.1"/>
    <property type="molecule type" value="Genomic_DNA"/>
</dbReference>
<dbReference type="InterPro" id="IPR001242">
    <property type="entry name" value="Condensation_dom"/>
</dbReference>
<keyword evidence="5" id="KW-0443">Lipid metabolism</keyword>
<comment type="cofactor">
    <cofactor evidence="1">
        <name>pantetheine 4'-phosphate</name>
        <dbReference type="ChEBI" id="CHEBI:47942"/>
    </cofactor>
</comment>
<dbReference type="InterPro" id="IPR042099">
    <property type="entry name" value="ANL_N_sf"/>
</dbReference>
<dbReference type="NCBIfam" id="TIGR01733">
    <property type="entry name" value="AA-adenyl-dom"/>
    <property type="match status" value="2"/>
</dbReference>
<dbReference type="Pfam" id="PF00550">
    <property type="entry name" value="PP-binding"/>
    <property type="match status" value="3"/>
</dbReference>
<dbReference type="InterPro" id="IPR006162">
    <property type="entry name" value="Ppantetheine_attach_site"/>
</dbReference>
<dbReference type="InterPro" id="IPR009081">
    <property type="entry name" value="PP-bd_ACP"/>
</dbReference>
<dbReference type="GO" id="GO:0009239">
    <property type="term" value="P:enterobactin biosynthetic process"/>
    <property type="evidence" value="ECO:0007669"/>
    <property type="project" value="TreeGrafter"/>
</dbReference>
<dbReference type="SUPFAM" id="SSF56801">
    <property type="entry name" value="Acetyl-CoA synthetase-like"/>
    <property type="match status" value="3"/>
</dbReference>
<dbReference type="Gene3D" id="3.30.300.30">
    <property type="match status" value="3"/>
</dbReference>
<dbReference type="InterPro" id="IPR029058">
    <property type="entry name" value="AB_hydrolase_fold"/>
</dbReference>
<name>A0A2T0PYB4_9ACTN</name>
<dbReference type="InterPro" id="IPR020806">
    <property type="entry name" value="PKS_PP-bd"/>
</dbReference>
<dbReference type="PROSITE" id="PS50075">
    <property type="entry name" value="CARRIER"/>
    <property type="match status" value="3"/>
</dbReference>
<dbReference type="SUPFAM" id="SSF52777">
    <property type="entry name" value="CoA-dependent acyltransferases"/>
    <property type="match status" value="4"/>
</dbReference>
<dbReference type="Gene3D" id="3.30.559.10">
    <property type="entry name" value="Chloramphenicol acetyltransferase-like domain"/>
    <property type="match status" value="2"/>
</dbReference>
<dbReference type="InterPro" id="IPR036736">
    <property type="entry name" value="ACP-like_sf"/>
</dbReference>
<evidence type="ECO:0000256" key="3">
    <source>
        <dbReference type="ARBA" id="ARBA00022553"/>
    </source>
</evidence>
<evidence type="ECO:0000256" key="2">
    <source>
        <dbReference type="ARBA" id="ARBA00022450"/>
    </source>
</evidence>
<dbReference type="GO" id="GO:0008610">
    <property type="term" value="P:lipid biosynthetic process"/>
    <property type="evidence" value="ECO:0007669"/>
    <property type="project" value="InterPro"/>
</dbReference>
<dbReference type="PANTHER" id="PTHR45527:SF1">
    <property type="entry name" value="FATTY ACID SYNTHASE"/>
    <property type="match status" value="1"/>
</dbReference>
<evidence type="ECO:0000259" key="6">
    <source>
        <dbReference type="PROSITE" id="PS50075"/>
    </source>
</evidence>
<accession>A0A2T0PYB4</accession>
<keyword evidence="2" id="KW-0596">Phosphopantetheine</keyword>
<proteinExistence type="predicted"/>
<dbReference type="GO" id="GO:0043041">
    <property type="term" value="P:amino acid activation for nonribosomal peptide biosynthetic process"/>
    <property type="evidence" value="ECO:0007669"/>
    <property type="project" value="TreeGrafter"/>
</dbReference>
<dbReference type="GO" id="GO:0047527">
    <property type="term" value="F:2,3-dihydroxybenzoate-serine ligase activity"/>
    <property type="evidence" value="ECO:0007669"/>
    <property type="project" value="TreeGrafter"/>
</dbReference>
<dbReference type="Proteomes" id="UP000237846">
    <property type="component" value="Unassembled WGS sequence"/>
</dbReference>
<dbReference type="PANTHER" id="PTHR45527">
    <property type="entry name" value="NONRIBOSOMAL PEPTIDE SYNTHETASE"/>
    <property type="match status" value="1"/>
</dbReference>
<reference evidence="7 8" key="1">
    <citation type="submission" date="2018-03" db="EMBL/GenBank/DDBJ databases">
        <title>Genomic Encyclopedia of Archaeal and Bacterial Type Strains, Phase II (KMG-II): from individual species to whole genera.</title>
        <authorList>
            <person name="Goeker M."/>
        </authorList>
    </citation>
    <scope>NUCLEOTIDE SEQUENCE [LARGE SCALE GENOMIC DNA]</scope>
    <source>
        <strain evidence="7 8">DSM 45601</strain>
    </source>
</reference>
<comment type="caution">
    <text evidence="7">The sequence shown here is derived from an EMBL/GenBank/DDBJ whole genome shotgun (WGS) entry which is preliminary data.</text>
</comment>
<feature type="domain" description="Carrier" evidence="6">
    <location>
        <begin position="551"/>
        <end position="629"/>
    </location>
</feature>
<keyword evidence="4" id="KW-0276">Fatty acid metabolism</keyword>
<protein>
    <submittedName>
        <fullName evidence="7">Amino acid adenylation domain-containing protein</fullName>
    </submittedName>
</protein>
<dbReference type="Pfam" id="PF13193">
    <property type="entry name" value="AMP-binding_C"/>
    <property type="match status" value="2"/>
</dbReference>
<evidence type="ECO:0000256" key="4">
    <source>
        <dbReference type="ARBA" id="ARBA00022832"/>
    </source>
</evidence>
<dbReference type="Gene3D" id="3.40.50.1820">
    <property type="entry name" value="alpha/beta hydrolase"/>
    <property type="match status" value="1"/>
</dbReference>
<dbReference type="Gene3D" id="3.40.50.12780">
    <property type="entry name" value="N-terminal domain of ligase-like"/>
    <property type="match status" value="3"/>
</dbReference>
<dbReference type="RefSeq" id="WP_170141074.1">
    <property type="nucleotide sequence ID" value="NZ_PVZC01000007.1"/>
</dbReference>
<organism evidence="7 8">
    <name type="scientific">Allonocardiopsis opalescens</name>
    <dbReference type="NCBI Taxonomy" id="1144618"/>
    <lineage>
        <taxon>Bacteria</taxon>
        <taxon>Bacillati</taxon>
        <taxon>Actinomycetota</taxon>
        <taxon>Actinomycetes</taxon>
        <taxon>Streptosporangiales</taxon>
        <taxon>Allonocardiopsis</taxon>
    </lineage>
</organism>
<sequence>MGVHQRTSDLARVLDRRAAESPHRTAYRFRRPGSDTRSLTYGALAAEVERRAAEMGSLAGRGERVALYLPPGPEYVVGFLACQRAGAVAVPVPPATSGRGGAADLARHPVIADAGARAAITADGLVAVDTPDRGGPAEELAFLQYTSGSTGAPKGVMVTHASLAANLEAIRTAMALDEDDRVLLWLPPYHDMGLIGGILAPLWTGIPVTLMPPQIFARDPMEWLRAVAEERATASGGPNFAYEACVARSTAAERAALDLSAWELAFIGSDPVRPRTLERFAAAFAGSGFRPGAFYPCYGLAETTLIATGGRRGAGAATVRDAGGTELVAAGTAVAGHRVAVVDPVSGAPAAAGETGEIRIAGPSVTAGYWNRPEATAAAFTADGWLRTGDLGFQRDGELYINGRATDMIVVRGRNVFPEDLEEAVRAGVPELAGSTAAAFGVDSGGEERIVVLAELPRGVRDPERCLELLDGVRAAVAEAARVRPHAVALVARGALPRTTSGKVRRSTARERYLSDGFAVVVEERVPEGLNGRTAPSGLVAHRALAGLAPERRAAAVAASLAAWLSSATGTAAERISGDTPLAACGLDSLTAAQLQGDIAARWAARIDLRELYGAATVAELAGLVADRIVDEPAAPRSASPAEAAAVPGATPSQAATWFLEQRHPGTTAHVLARAFRVEGRLDAGALRRTLDLLVARHPQLRTALVGRDGAPEARVTEAAAELRVAEASDWDPAEVDAALARTAAPFDLTRPPLLRAALLRRRDHDLLAVAAHHAAVDLWSATLLLAEFDTAYRAFAAGRTPELPAAAGWAPPPPAGGGEDDRRWWAAALAGGHRPTPLPAERHRTGPARLAAGAVVRELRLADPAAPRALAERHGTTTYTVLLAVLKAVLAGYGDGSDVVVGSPAAGRRDTAARSAVGFFANPLALRTRVAGDPRFDELLARVHATVLAALDHQDLPFASVVQAVGASRTDGRNPLYDVMFVFHSPPAFAGASAAAVAIGAPGRAVELAGLPARTLPLPPPDLPVDLAVEVGPTADGLVLVVRYAADLLDDAGAGAIADRYARCVEAVLADPALRLSALSGSGGPVAGTGRLAVAAPPADLVERVAATARRVPDAVAVRQGGHAVTYAALTAAAAAVAGKLREQGVGPETRVAVAAARTPELLAGLLGVLWAGGAYCPVDTAQPPARVRMLLAELRPALVLADADTAAAHLAGAAPVLRLDAARPGAGPLATPEPAHPAQLAYTLFTSGSTGRPKGVDLTRGGLAALADWGVSAFGRQELAGVLAGTPLTFDLSAFELLVPLAAGGTVLLAGHTLDLPRLPEREHATLVNTVPSLMAELLRDGLPASVRAVNLAGERLPAALAARIGDGVRLLNLYGPTEDTTYSTAARIDPRGPGIVSIGRPLPGGAAEVLGPQDRPADIGVPGELFLRGPGLARGYAHAPGRTAERFVPAAGGERRYRTGDLARRRPDGSLVFLGRDDDQVKLRGVRIEPGEVAAVLAECPGVREAAVAVHDPGSAGAALVGYTAGTATAEELRAFAAARLPAALVPARYAVLDRLPRTSTGKVDRGALRSLAPAAARPAPPRRAAPSATEAAVAEEWAALLDTGDPAGDEGFFAQGGHSLLAMRLLARVEERTGARVTLEEFLAAPTVAGLAAAVDAAPARGRLSAPVPPAAVDLPLTHTQERFWLLSSLDPDDPAYHLPAVLHLAGPLDPGRLERALRAAVARHDGMRLHFPLVDGVPRQRLAEPRPPRLPVTEVRDAAEADRIAREEARRRFDLAAGPLWRARLLRLGPDDHRLVFVAHHAGCDGWSLELLAEDLAAAYRADGPPTAPAGHYPSWAAAPPSAGEQGLAWWSERLAGLPALRLPADAPRRGAGRRPAATVRRTVDAGTVGALDELARAEGTTRFAALAALLAALLGAESGQEEFGIGTPVACRTSPESQRLFGCLANTVVLRADLTGRPGFRELLRRCGTEAAEALAHQDTPFAQVVKETAGSGTQAGTPLFQVMLAVERQAPEPELSGLRTRLEPLETGAAKFDLTVMVRPEPGGGLDVAFEYDAELFAAESAAALADRFLRLAAALVADPDAAAAGIDLVAEGERRLLAAWGDGGPAPAAGADGVHGAVLAQAARTPDRVAVAAPDGALSYAGLADAVRRVASALRAWGIGAEDRVAVCHERTSLLPVAVLGVLAAGAAYLPVRLADPAQRRAEMLADAGVRIVLADTETAGWLDTWDVPVLTVETALAAPPAPPAALAHPEQAAYVLYTSGSTGRPKGVVVTHSGVLARIGWAARAFSPTELSGVLAGTSIAFDFSVFELFGPLAAGGTAVLADSVLDLPELAERERVMCVTGVPSALAALAETAPPGDGGIAGWACGRVVASGGEALPEPLVRRLREAGAARVLNLYGPTEDSFCSTSAEVPAGAEPVPVGFPLPGSRQTVVNAGLTAVPVGVPGEILCQGVGVARGYLGRPGLTAAAFLPDPAGGPGARCYRSGDRARWTRRGLELIGRIDTQVKIRGHRVEVGEVEAAVAAVGGVVEAAVVPAEGPSGTRLAAWVRLGGSGTEIRDVRAAVRRRLPDYMVPALFSAVDELPRTRTGKVDRSALVRAAAVAERPAAAAEPPEPGMETELAALWREMLGVAVVGRHDGFFDLGGDSLLATRMTSRINGRFAVELPLRLVFEDDRLAAVARRVEQAAGAQRRSTRALPL</sequence>
<dbReference type="CDD" id="cd05931">
    <property type="entry name" value="FAAL"/>
    <property type="match status" value="1"/>
</dbReference>
<dbReference type="Pfam" id="PF00668">
    <property type="entry name" value="Condensation"/>
    <property type="match status" value="2"/>
</dbReference>
<evidence type="ECO:0000313" key="8">
    <source>
        <dbReference type="Proteomes" id="UP000237846"/>
    </source>
</evidence>
<dbReference type="InterPro" id="IPR000873">
    <property type="entry name" value="AMP-dep_synth/lig_dom"/>
</dbReference>
<dbReference type="InterPro" id="IPR025110">
    <property type="entry name" value="AMP-bd_C"/>
</dbReference>
<dbReference type="GO" id="GO:0009366">
    <property type="term" value="C:enterobactin synthetase complex"/>
    <property type="evidence" value="ECO:0007669"/>
    <property type="project" value="TreeGrafter"/>
</dbReference>
<dbReference type="InterPro" id="IPR020845">
    <property type="entry name" value="AMP-binding_CS"/>
</dbReference>
<dbReference type="Gene3D" id="1.10.1200.10">
    <property type="entry name" value="ACP-like"/>
    <property type="match status" value="2"/>
</dbReference>
<dbReference type="Pfam" id="PF00501">
    <property type="entry name" value="AMP-binding"/>
    <property type="match status" value="4"/>
</dbReference>
<dbReference type="PROSITE" id="PS00455">
    <property type="entry name" value="AMP_BINDING"/>
    <property type="match status" value="2"/>
</dbReference>
<feature type="domain" description="Carrier" evidence="6">
    <location>
        <begin position="1588"/>
        <end position="1663"/>
    </location>
</feature>
<evidence type="ECO:0000256" key="5">
    <source>
        <dbReference type="ARBA" id="ARBA00023098"/>
    </source>
</evidence>
<gene>
    <name evidence="7" type="ORF">CLV72_10754</name>
</gene>
<dbReference type="GO" id="GO:0006631">
    <property type="term" value="P:fatty acid metabolic process"/>
    <property type="evidence" value="ECO:0007669"/>
    <property type="project" value="UniProtKB-KW"/>
</dbReference>
<dbReference type="GO" id="GO:0031177">
    <property type="term" value="F:phosphopantetheine binding"/>
    <property type="evidence" value="ECO:0007669"/>
    <property type="project" value="InterPro"/>
</dbReference>
<feature type="domain" description="Carrier" evidence="6">
    <location>
        <begin position="2620"/>
        <end position="2695"/>
    </location>
</feature>
<dbReference type="GO" id="GO:0005829">
    <property type="term" value="C:cytosol"/>
    <property type="evidence" value="ECO:0007669"/>
    <property type="project" value="TreeGrafter"/>
</dbReference>
<dbReference type="InterPro" id="IPR023213">
    <property type="entry name" value="CAT-like_dom_sf"/>
</dbReference>
<evidence type="ECO:0000313" key="7">
    <source>
        <dbReference type="EMBL" id="PRX96531.1"/>
    </source>
</evidence>
<dbReference type="InterPro" id="IPR010071">
    <property type="entry name" value="AA_adenyl_dom"/>
</dbReference>
<dbReference type="SUPFAM" id="SSF47336">
    <property type="entry name" value="ACP-like"/>
    <property type="match status" value="3"/>
</dbReference>
<dbReference type="Gene3D" id="3.30.559.30">
    <property type="entry name" value="Nonribosomal peptide synthetase, condensation domain"/>
    <property type="match status" value="2"/>
</dbReference>
<dbReference type="CDD" id="cd19531">
    <property type="entry name" value="LCL_NRPS-like"/>
    <property type="match status" value="1"/>
</dbReference>
<dbReference type="SMART" id="SM00823">
    <property type="entry name" value="PKS_PP"/>
    <property type="match status" value="3"/>
</dbReference>
<evidence type="ECO:0000256" key="1">
    <source>
        <dbReference type="ARBA" id="ARBA00001957"/>
    </source>
</evidence>
<dbReference type="PROSITE" id="PS00012">
    <property type="entry name" value="PHOSPHOPANTETHEINE"/>
    <property type="match status" value="1"/>
</dbReference>
<dbReference type="GO" id="GO:0071766">
    <property type="term" value="P:Actinobacterium-type cell wall biogenesis"/>
    <property type="evidence" value="ECO:0007669"/>
    <property type="project" value="UniProtKB-ARBA"/>
</dbReference>
<keyword evidence="8" id="KW-1185">Reference proteome</keyword>
<dbReference type="InterPro" id="IPR045851">
    <property type="entry name" value="AMP-bd_C_sf"/>
</dbReference>